<gene>
    <name evidence="1" type="ORF">EPI10_016621</name>
</gene>
<organism evidence="1 2">
    <name type="scientific">Gossypium australe</name>
    <dbReference type="NCBI Taxonomy" id="47621"/>
    <lineage>
        <taxon>Eukaryota</taxon>
        <taxon>Viridiplantae</taxon>
        <taxon>Streptophyta</taxon>
        <taxon>Embryophyta</taxon>
        <taxon>Tracheophyta</taxon>
        <taxon>Spermatophyta</taxon>
        <taxon>Magnoliopsida</taxon>
        <taxon>eudicotyledons</taxon>
        <taxon>Gunneridae</taxon>
        <taxon>Pentapetalae</taxon>
        <taxon>rosids</taxon>
        <taxon>malvids</taxon>
        <taxon>Malvales</taxon>
        <taxon>Malvaceae</taxon>
        <taxon>Malvoideae</taxon>
        <taxon>Gossypium</taxon>
    </lineage>
</organism>
<reference evidence="2" key="1">
    <citation type="journal article" date="2019" name="Plant Biotechnol. J.">
        <title>Genome sequencing of the Australian wild diploid species Gossypium australe highlights disease resistance and delayed gland morphogenesis.</title>
        <authorList>
            <person name="Cai Y."/>
            <person name="Cai X."/>
            <person name="Wang Q."/>
            <person name="Wang P."/>
            <person name="Zhang Y."/>
            <person name="Cai C."/>
            <person name="Xu Y."/>
            <person name="Wang K."/>
            <person name="Zhou Z."/>
            <person name="Wang C."/>
            <person name="Geng S."/>
            <person name="Li B."/>
            <person name="Dong Q."/>
            <person name="Hou Y."/>
            <person name="Wang H."/>
            <person name="Ai P."/>
            <person name="Liu Z."/>
            <person name="Yi F."/>
            <person name="Sun M."/>
            <person name="An G."/>
            <person name="Cheng J."/>
            <person name="Zhang Y."/>
            <person name="Shi Q."/>
            <person name="Xie Y."/>
            <person name="Shi X."/>
            <person name="Chang Y."/>
            <person name="Huang F."/>
            <person name="Chen Y."/>
            <person name="Hong S."/>
            <person name="Mi L."/>
            <person name="Sun Q."/>
            <person name="Zhang L."/>
            <person name="Zhou B."/>
            <person name="Peng R."/>
            <person name="Zhang X."/>
            <person name="Liu F."/>
        </authorList>
    </citation>
    <scope>NUCLEOTIDE SEQUENCE [LARGE SCALE GENOMIC DNA]</scope>
    <source>
        <strain evidence="2">cv. PA1801</strain>
    </source>
</reference>
<protein>
    <submittedName>
        <fullName evidence="1">Zf-CCHC domain-containing protein/UBN2 domain-containing protein</fullName>
    </submittedName>
</protein>
<dbReference type="AlphaFoldDB" id="A0A5B6VP76"/>
<evidence type="ECO:0000313" key="1">
    <source>
        <dbReference type="EMBL" id="KAA3470956.1"/>
    </source>
</evidence>
<dbReference type="Pfam" id="PF14223">
    <property type="entry name" value="Retrotran_gag_2"/>
    <property type="match status" value="1"/>
</dbReference>
<comment type="caution">
    <text evidence="1">The sequence shown here is derived from an EMBL/GenBank/DDBJ whole genome shotgun (WGS) entry which is preliminary data.</text>
</comment>
<keyword evidence="2" id="KW-1185">Reference proteome</keyword>
<evidence type="ECO:0000313" key="2">
    <source>
        <dbReference type="Proteomes" id="UP000325315"/>
    </source>
</evidence>
<dbReference type="PANTHER" id="PTHR34676">
    <property type="entry name" value="DUF4219 DOMAIN-CONTAINING PROTEIN-RELATED"/>
    <property type="match status" value="1"/>
</dbReference>
<accession>A0A5B6VP76</accession>
<dbReference type="EMBL" id="SMMG02000006">
    <property type="protein sequence ID" value="KAA3470956.1"/>
    <property type="molecule type" value="Genomic_DNA"/>
</dbReference>
<dbReference type="PANTHER" id="PTHR34676:SF8">
    <property type="entry name" value="TRANSMEMBRANE PROTEIN"/>
    <property type="match status" value="1"/>
</dbReference>
<sequence length="200" mass="23319">MVRPFFKSKKEWNEEDRRSLQLNVKATHSLFCALGLDEDSRVSSCSNAKEIWDKLEVTHEGTNQVKKSKVGILTLNYETFTTKPEEDIKAMFDRFTIIINELKSYGKIYHNEVVRKMLRSLPMSWDAKVTAIKEVKNFETLSLNELIASLLTYEMKLEGVGVALKSTIEEGNFNEDVDEDEEMVMFVRRFKRFMRSNKGR</sequence>
<name>A0A5B6VP76_9ROSI</name>
<proteinExistence type="predicted"/>
<dbReference type="OrthoDB" id="1001852at2759"/>
<dbReference type="Proteomes" id="UP000325315">
    <property type="component" value="Unassembled WGS sequence"/>
</dbReference>